<protein>
    <submittedName>
        <fullName evidence="1">Uncharacterized protein</fullName>
    </submittedName>
</protein>
<dbReference type="RefSeq" id="WP_330931852.1">
    <property type="nucleotide sequence ID" value="NZ_CP119075.1"/>
</dbReference>
<keyword evidence="2" id="KW-1185">Reference proteome</keyword>
<accession>A0AAE9ZYF2</accession>
<organism evidence="1 2">
    <name type="scientific">Synoicihabitans lomoniglobus</name>
    <dbReference type="NCBI Taxonomy" id="2909285"/>
    <lineage>
        <taxon>Bacteria</taxon>
        <taxon>Pseudomonadati</taxon>
        <taxon>Verrucomicrobiota</taxon>
        <taxon>Opitutia</taxon>
        <taxon>Opitutales</taxon>
        <taxon>Opitutaceae</taxon>
        <taxon>Synoicihabitans</taxon>
    </lineage>
</organism>
<dbReference type="KEGG" id="slom:PXH66_21260"/>
<reference evidence="1" key="1">
    <citation type="submission" date="2023-03" db="EMBL/GenBank/DDBJ databases">
        <title>Lomoglobus Profundus gen. nov., sp. nov., a novel member of the phylum Verrucomicrobia, isolated from deep-marine sediment of South China Sea.</title>
        <authorList>
            <person name="Ahmad T."/>
            <person name="Ishaq S.E."/>
            <person name="Wang F."/>
        </authorList>
    </citation>
    <scope>NUCLEOTIDE SEQUENCE</scope>
    <source>
        <strain evidence="1">LMO-M01</strain>
    </source>
</reference>
<dbReference type="Proteomes" id="UP001218638">
    <property type="component" value="Chromosome"/>
</dbReference>
<proteinExistence type="predicted"/>
<evidence type="ECO:0000313" key="2">
    <source>
        <dbReference type="Proteomes" id="UP001218638"/>
    </source>
</evidence>
<gene>
    <name evidence="1" type="ORF">PXH66_21260</name>
</gene>
<name>A0AAE9ZYF2_9BACT</name>
<sequence length="313" mass="35313">MKTRPLPPHSSGWWIRLVLFAVTWGVGRTVAADEGDSSLARARSDVMTEDQDIEIRGVFEGVLPRTTRKNALRLVLHPHFGDFHRKRYLRAPIGLRYGLTDNWDVAAAVEGYVSHGLDGVAAFSEMGFSQLEVATKYRSDWTMVPGWDMGVRLKYTHPLDHPPVELTDGFAHVVPSLTFAREIAGWPGAEMFWGTGLDLLRESSVVGSRDENEFGDHANTFVGGLVWQQGTRVYTFEATYATTALIGDFDSQHRIQLRPGVIFRIPDRFTFHSRGDWRMGVAAKFIYGPDGPEWGLSVKFRGNFDLKKMIRRN</sequence>
<evidence type="ECO:0000313" key="1">
    <source>
        <dbReference type="EMBL" id="WED64883.1"/>
    </source>
</evidence>
<dbReference type="EMBL" id="CP119075">
    <property type="protein sequence ID" value="WED64883.1"/>
    <property type="molecule type" value="Genomic_DNA"/>
</dbReference>
<dbReference type="AlphaFoldDB" id="A0AAE9ZYF2"/>